<sequence>MCNLAMSKEELQHRGAVVVLNMVEASRETAGTLMESEVLEILSVLAKGAEGPVSRAAAACLGKAVEYGLIKPNQDGE</sequence>
<dbReference type="PANTHER" id="PTHR45994">
    <property type="entry name" value="FI21225P1"/>
    <property type="match status" value="1"/>
</dbReference>
<gene>
    <name evidence="3" type="ORF">MDA_GLEAN10006772</name>
</gene>
<name>L5LHG8_MYODS</name>
<dbReference type="InterPro" id="IPR011989">
    <property type="entry name" value="ARM-like"/>
</dbReference>
<evidence type="ECO:0000256" key="2">
    <source>
        <dbReference type="ARBA" id="ARBA00022490"/>
    </source>
</evidence>
<dbReference type="GO" id="GO:0005737">
    <property type="term" value="C:cytoplasm"/>
    <property type="evidence" value="ECO:0007669"/>
    <property type="project" value="UniProtKB-SubCell"/>
</dbReference>
<keyword evidence="2" id="KW-0963">Cytoplasm</keyword>
<dbReference type="EMBL" id="KB111604">
    <property type="protein sequence ID" value="ELK25774.1"/>
    <property type="molecule type" value="Genomic_DNA"/>
</dbReference>
<evidence type="ECO:0000313" key="3">
    <source>
        <dbReference type="EMBL" id="ELK25774.1"/>
    </source>
</evidence>
<organism evidence="3 4">
    <name type="scientific">Myotis davidii</name>
    <name type="common">David's myotis</name>
    <dbReference type="NCBI Taxonomy" id="225400"/>
    <lineage>
        <taxon>Eukaryota</taxon>
        <taxon>Metazoa</taxon>
        <taxon>Chordata</taxon>
        <taxon>Craniata</taxon>
        <taxon>Vertebrata</taxon>
        <taxon>Euteleostomi</taxon>
        <taxon>Mammalia</taxon>
        <taxon>Eutheria</taxon>
        <taxon>Laurasiatheria</taxon>
        <taxon>Chiroptera</taxon>
        <taxon>Yangochiroptera</taxon>
        <taxon>Vespertilionidae</taxon>
        <taxon>Myotis</taxon>
    </lineage>
</organism>
<dbReference type="Proteomes" id="UP000010556">
    <property type="component" value="Unassembled WGS sequence"/>
</dbReference>
<protein>
    <submittedName>
        <fullName evidence="3">Protein unc-45 like protein A</fullName>
    </submittedName>
</protein>
<dbReference type="PANTHER" id="PTHR45994:SF3">
    <property type="entry name" value="PROTEIN UNC-45 HOMOLOG A"/>
    <property type="match status" value="1"/>
</dbReference>
<accession>L5LHG8</accession>
<reference evidence="4" key="1">
    <citation type="journal article" date="2013" name="Science">
        <title>Comparative analysis of bat genomes provides insight into the evolution of flight and immunity.</title>
        <authorList>
            <person name="Zhang G."/>
            <person name="Cowled C."/>
            <person name="Shi Z."/>
            <person name="Huang Z."/>
            <person name="Bishop-Lilly K.A."/>
            <person name="Fang X."/>
            <person name="Wynne J.W."/>
            <person name="Xiong Z."/>
            <person name="Baker M.L."/>
            <person name="Zhao W."/>
            <person name="Tachedjian M."/>
            <person name="Zhu Y."/>
            <person name="Zhou P."/>
            <person name="Jiang X."/>
            <person name="Ng J."/>
            <person name="Yang L."/>
            <person name="Wu L."/>
            <person name="Xiao J."/>
            <person name="Feng Y."/>
            <person name="Chen Y."/>
            <person name="Sun X."/>
            <person name="Zhang Y."/>
            <person name="Marsh G.A."/>
            <person name="Crameri G."/>
            <person name="Broder C.C."/>
            <person name="Frey K.G."/>
            <person name="Wang L.F."/>
            <person name="Wang J."/>
        </authorList>
    </citation>
    <scope>NUCLEOTIDE SEQUENCE [LARGE SCALE GENOMIC DNA]</scope>
</reference>
<keyword evidence="4" id="KW-1185">Reference proteome</keyword>
<dbReference type="Gene3D" id="1.25.10.10">
    <property type="entry name" value="Leucine-rich Repeat Variant"/>
    <property type="match status" value="1"/>
</dbReference>
<evidence type="ECO:0000313" key="4">
    <source>
        <dbReference type="Proteomes" id="UP000010556"/>
    </source>
</evidence>
<evidence type="ECO:0000256" key="1">
    <source>
        <dbReference type="ARBA" id="ARBA00004496"/>
    </source>
</evidence>
<comment type="subcellular location">
    <subcellularLocation>
        <location evidence="1">Cytoplasm</location>
    </subcellularLocation>
</comment>
<dbReference type="AlphaFoldDB" id="L5LHG8"/>
<proteinExistence type="predicted"/>
<dbReference type="GO" id="GO:0051879">
    <property type="term" value="F:Hsp90 protein binding"/>
    <property type="evidence" value="ECO:0007669"/>
    <property type="project" value="TreeGrafter"/>
</dbReference>